<dbReference type="EMBL" id="JH603170">
    <property type="protein sequence ID" value="EIC20022.1"/>
    <property type="molecule type" value="Genomic_DNA"/>
</dbReference>
<dbReference type="eggNOG" id="COG3668">
    <property type="taxonomic scope" value="Bacteria"/>
</dbReference>
<evidence type="ECO:0000256" key="1">
    <source>
        <dbReference type="ARBA" id="ARBA00006226"/>
    </source>
</evidence>
<dbReference type="PANTHER" id="PTHR33755">
    <property type="entry name" value="TOXIN PARE1-RELATED"/>
    <property type="match status" value="1"/>
</dbReference>
<organism evidence="3 4">
    <name type="scientific">Thiorhodovibrio frisius</name>
    <dbReference type="NCBI Taxonomy" id="631362"/>
    <lineage>
        <taxon>Bacteria</taxon>
        <taxon>Pseudomonadati</taxon>
        <taxon>Pseudomonadota</taxon>
        <taxon>Gammaproteobacteria</taxon>
        <taxon>Chromatiales</taxon>
        <taxon>Chromatiaceae</taxon>
        <taxon>Thiorhodovibrio</taxon>
    </lineage>
</organism>
<protein>
    <submittedName>
        <fullName evidence="3">Plasmid stabilization system protein</fullName>
    </submittedName>
</protein>
<evidence type="ECO:0000313" key="3">
    <source>
        <dbReference type="EMBL" id="EIC20022.1"/>
    </source>
</evidence>
<dbReference type="Proteomes" id="UP000002964">
    <property type="component" value="Unassembled WGS sequence"/>
</dbReference>
<keyword evidence="2" id="KW-1277">Toxin-antitoxin system</keyword>
<accession>H8Z3N3</accession>
<comment type="similarity">
    <text evidence="1">Belongs to the RelE toxin family.</text>
</comment>
<dbReference type="PANTHER" id="PTHR33755:SF5">
    <property type="entry name" value="TYPE II TOXIN-ANTITOXIN SYSTEM RELE_PARE FAMILY TOXIN"/>
    <property type="match status" value="1"/>
</dbReference>
<keyword evidence="4" id="KW-1185">Reference proteome</keyword>
<sequence>MELKWTVTAARDLVAIRDYIAADNPRAAQNWIGRLRARGAKIVNAPFAGRKVPELSRDDIREVIEGNYRIVYQVYGNQVSLNFTWFSLPGMTSFA</sequence>
<evidence type="ECO:0000256" key="2">
    <source>
        <dbReference type="ARBA" id="ARBA00022649"/>
    </source>
</evidence>
<dbReference type="InterPro" id="IPR007712">
    <property type="entry name" value="RelE/ParE_toxin"/>
</dbReference>
<reference evidence="3 4" key="2">
    <citation type="submission" date="2011-11" db="EMBL/GenBank/DDBJ databases">
        <authorList>
            <consortium name="US DOE Joint Genome Institute"/>
            <person name="Lucas S."/>
            <person name="Han J."/>
            <person name="Lapidus A."/>
            <person name="Cheng J.-F."/>
            <person name="Goodwin L."/>
            <person name="Pitluck S."/>
            <person name="Peters L."/>
            <person name="Ovchinnikova G."/>
            <person name="Zhang X."/>
            <person name="Detter J.C."/>
            <person name="Han C."/>
            <person name="Tapia R."/>
            <person name="Land M."/>
            <person name="Hauser L."/>
            <person name="Kyrpides N."/>
            <person name="Ivanova N."/>
            <person name="Pagani I."/>
            <person name="Vogl K."/>
            <person name="Liu Z."/>
            <person name="Overmann J."/>
            <person name="Frigaard N.-U."/>
            <person name="Bryant D."/>
            <person name="Woyke T."/>
        </authorList>
    </citation>
    <scope>NUCLEOTIDE SEQUENCE [LARGE SCALE GENOMIC DNA]</scope>
    <source>
        <strain evidence="3 4">970</strain>
    </source>
</reference>
<proteinExistence type="inferred from homology"/>
<dbReference type="HOGENOM" id="CLU_147162_4_2_6"/>
<dbReference type="InterPro" id="IPR035093">
    <property type="entry name" value="RelE/ParE_toxin_dom_sf"/>
</dbReference>
<dbReference type="OrthoDB" id="9798046at2"/>
<dbReference type="Pfam" id="PF05016">
    <property type="entry name" value="ParE_toxin"/>
    <property type="match status" value="1"/>
</dbReference>
<dbReference type="STRING" id="631362.Thi970DRAFT_03634"/>
<dbReference type="InterPro" id="IPR051803">
    <property type="entry name" value="TA_system_RelE-like_toxin"/>
</dbReference>
<gene>
    <name evidence="3" type="ORF">Thi970DRAFT_03634</name>
</gene>
<dbReference type="RefSeq" id="WP_009150425.1">
    <property type="nucleotide sequence ID" value="NZ_CP121471.1"/>
</dbReference>
<reference evidence="4" key="1">
    <citation type="submission" date="2011-06" db="EMBL/GenBank/DDBJ databases">
        <authorList>
            <consortium name="US DOE Joint Genome Institute (JGI-PGF)"/>
            <person name="Lucas S."/>
            <person name="Han J."/>
            <person name="Lapidus A."/>
            <person name="Cheng J.-F."/>
            <person name="Goodwin L."/>
            <person name="Pitluck S."/>
            <person name="Peters L."/>
            <person name="Land M.L."/>
            <person name="Hauser L."/>
            <person name="Vogl K."/>
            <person name="Liu Z."/>
            <person name="Overmann J."/>
            <person name="Frigaard N.-U."/>
            <person name="Bryant D.A."/>
            <person name="Woyke T.J."/>
        </authorList>
    </citation>
    <scope>NUCLEOTIDE SEQUENCE [LARGE SCALE GENOMIC DNA]</scope>
    <source>
        <strain evidence="4">970</strain>
    </source>
</reference>
<evidence type="ECO:0000313" key="4">
    <source>
        <dbReference type="Proteomes" id="UP000002964"/>
    </source>
</evidence>
<dbReference type="Gene3D" id="3.30.2310.20">
    <property type="entry name" value="RelE-like"/>
    <property type="match status" value="1"/>
</dbReference>
<dbReference type="AlphaFoldDB" id="H8Z3N3"/>
<name>H8Z3N3_9GAMM</name>